<name>A0A1A9Z9B0_GLOPL</name>
<dbReference type="PROSITE" id="PS00028">
    <property type="entry name" value="ZINC_FINGER_C2H2_1"/>
    <property type="match status" value="2"/>
</dbReference>
<feature type="binding site" evidence="2">
    <location>
        <position position="22"/>
    </location>
    <ligand>
        <name>Zn(2+)</name>
        <dbReference type="ChEBI" id="CHEBI:29105"/>
    </ligand>
</feature>
<keyword evidence="2" id="KW-0479">Metal-binding</keyword>
<dbReference type="Pfam" id="PF07776">
    <property type="entry name" value="zf-AD"/>
    <property type="match status" value="1"/>
</dbReference>
<dbReference type="GO" id="GO:0008270">
    <property type="term" value="F:zinc ion binding"/>
    <property type="evidence" value="ECO:0007669"/>
    <property type="project" value="UniProtKB-UniRule"/>
</dbReference>
<dbReference type="EnsemblMetazoa" id="GPAI007693-RA">
    <property type="protein sequence ID" value="GPAI007693-PA"/>
    <property type="gene ID" value="GPAI007693"/>
</dbReference>
<feature type="binding site" evidence="2">
    <location>
        <position position="25"/>
    </location>
    <ligand>
        <name>Zn(2+)</name>
        <dbReference type="ChEBI" id="CHEBI:29105"/>
    </ligand>
</feature>
<feature type="domain" description="ZAD" evidence="4">
    <location>
        <begin position="20"/>
        <end position="101"/>
    </location>
</feature>
<dbReference type="PROSITE" id="PS50157">
    <property type="entry name" value="ZINC_FINGER_C2H2_2"/>
    <property type="match status" value="1"/>
</dbReference>
<dbReference type="GO" id="GO:0005634">
    <property type="term" value="C:nucleus"/>
    <property type="evidence" value="ECO:0007669"/>
    <property type="project" value="InterPro"/>
</dbReference>
<keyword evidence="1" id="KW-0863">Zinc-finger</keyword>
<dbReference type="SMART" id="SM00868">
    <property type="entry name" value="zf-AD"/>
    <property type="match status" value="1"/>
</dbReference>
<dbReference type="InterPro" id="IPR012934">
    <property type="entry name" value="Znf_AD"/>
</dbReference>
<dbReference type="AlphaFoldDB" id="A0A1A9Z9B0"/>
<feature type="domain" description="C2H2-type" evidence="3">
    <location>
        <begin position="258"/>
        <end position="285"/>
    </location>
</feature>
<evidence type="ECO:0000259" key="3">
    <source>
        <dbReference type="PROSITE" id="PS50157"/>
    </source>
</evidence>
<dbReference type="PROSITE" id="PS51915">
    <property type="entry name" value="ZAD"/>
    <property type="match status" value="1"/>
</dbReference>
<reference evidence="6" key="1">
    <citation type="submission" date="2014-03" db="EMBL/GenBank/DDBJ databases">
        <authorList>
            <person name="Aksoy S."/>
            <person name="Warren W."/>
            <person name="Wilson R.K."/>
        </authorList>
    </citation>
    <scope>NUCLEOTIDE SEQUENCE [LARGE SCALE GENOMIC DNA]</scope>
    <source>
        <strain evidence="6">IAEA</strain>
    </source>
</reference>
<sequence length="288" mass="32970">MSIQGLSSDMQIRPANDWFMWCRLCAESDSGNVKVNIFEEPNNSEEVEVGLVSAIDKYFGVKISQDDSLPKVLCTHCFNVVNAVVNLHERVVKVQQMFNALIYDSTQELDDLQSTAVFINNAFQKEEVQYFLEVKSELTEEDTISSEVSGAAIEQNQIFNATANGNEEDLLMEIESPKMLQGFEAHYAPEATSSNLYDGSKENNKNRTKKEKKKIKYDTYNDFQLDVKCQDCSKQLKSFFSYRQHMTSIHGKGYSEKWKCPVCNKLLVTSFSLKRHLISHNNEKNTYN</sequence>
<dbReference type="PANTHER" id="PTHR39942">
    <property type="entry name" value="BCDNA.LD26519-RELATED"/>
    <property type="match status" value="1"/>
</dbReference>
<dbReference type="PANTHER" id="PTHR39942:SF1">
    <property type="entry name" value="BCDNA.LD26519-RELATED"/>
    <property type="match status" value="1"/>
</dbReference>
<dbReference type="InterPro" id="IPR036236">
    <property type="entry name" value="Znf_C2H2_sf"/>
</dbReference>
<keyword evidence="2" id="KW-0862">Zinc</keyword>
<dbReference type="STRING" id="7398.A0A1A9Z9B0"/>
<dbReference type="InterPro" id="IPR013087">
    <property type="entry name" value="Znf_C2H2_type"/>
</dbReference>
<evidence type="ECO:0000313" key="5">
    <source>
        <dbReference type="EnsemblMetazoa" id="GPAI007693-PA"/>
    </source>
</evidence>
<evidence type="ECO:0000256" key="2">
    <source>
        <dbReference type="PROSITE-ProRule" id="PRU01263"/>
    </source>
</evidence>
<dbReference type="Proteomes" id="UP000092445">
    <property type="component" value="Unassembled WGS sequence"/>
</dbReference>
<proteinExistence type="predicted"/>
<dbReference type="SUPFAM" id="SSF57716">
    <property type="entry name" value="Glucocorticoid receptor-like (DNA-binding domain)"/>
    <property type="match status" value="1"/>
</dbReference>
<dbReference type="Gene3D" id="3.30.160.60">
    <property type="entry name" value="Classic Zinc Finger"/>
    <property type="match status" value="1"/>
</dbReference>
<dbReference type="Gene3D" id="3.40.1800.20">
    <property type="match status" value="1"/>
</dbReference>
<evidence type="ECO:0000256" key="1">
    <source>
        <dbReference type="PROSITE-ProRule" id="PRU00042"/>
    </source>
</evidence>
<dbReference type="SUPFAM" id="SSF57667">
    <property type="entry name" value="beta-beta-alpha zinc fingers"/>
    <property type="match status" value="1"/>
</dbReference>
<feature type="binding site" evidence="2">
    <location>
        <position position="74"/>
    </location>
    <ligand>
        <name>Zn(2+)</name>
        <dbReference type="ChEBI" id="CHEBI:29105"/>
    </ligand>
</feature>
<dbReference type="VEuPathDB" id="VectorBase:GPAI007693"/>
<keyword evidence="6" id="KW-1185">Reference proteome</keyword>
<accession>A0A1A9Z9B0</accession>
<organism evidence="5 6">
    <name type="scientific">Glossina pallidipes</name>
    <name type="common">Tsetse fly</name>
    <dbReference type="NCBI Taxonomy" id="7398"/>
    <lineage>
        <taxon>Eukaryota</taxon>
        <taxon>Metazoa</taxon>
        <taxon>Ecdysozoa</taxon>
        <taxon>Arthropoda</taxon>
        <taxon>Hexapoda</taxon>
        <taxon>Insecta</taxon>
        <taxon>Pterygota</taxon>
        <taxon>Neoptera</taxon>
        <taxon>Endopterygota</taxon>
        <taxon>Diptera</taxon>
        <taxon>Brachycera</taxon>
        <taxon>Muscomorpha</taxon>
        <taxon>Hippoboscoidea</taxon>
        <taxon>Glossinidae</taxon>
        <taxon>Glossina</taxon>
    </lineage>
</organism>
<evidence type="ECO:0000313" key="6">
    <source>
        <dbReference type="Proteomes" id="UP000092445"/>
    </source>
</evidence>
<protein>
    <submittedName>
        <fullName evidence="5">Uncharacterized protein</fullName>
    </submittedName>
</protein>
<feature type="binding site" evidence="2">
    <location>
        <position position="77"/>
    </location>
    <ligand>
        <name>Zn(2+)</name>
        <dbReference type="ChEBI" id="CHEBI:29105"/>
    </ligand>
</feature>
<reference evidence="5" key="2">
    <citation type="submission" date="2020-05" db="UniProtKB">
        <authorList>
            <consortium name="EnsemblMetazoa"/>
        </authorList>
    </citation>
    <scope>IDENTIFICATION</scope>
    <source>
        <strain evidence="5">IAEA</strain>
    </source>
</reference>
<dbReference type="SMART" id="SM00355">
    <property type="entry name" value="ZnF_C2H2"/>
    <property type="match status" value="2"/>
</dbReference>
<evidence type="ECO:0000259" key="4">
    <source>
        <dbReference type="PROSITE" id="PS51915"/>
    </source>
</evidence>